<organism evidence="1 2">
    <name type="scientific">Steinernema glaseri</name>
    <dbReference type="NCBI Taxonomy" id="37863"/>
    <lineage>
        <taxon>Eukaryota</taxon>
        <taxon>Metazoa</taxon>
        <taxon>Ecdysozoa</taxon>
        <taxon>Nematoda</taxon>
        <taxon>Chromadorea</taxon>
        <taxon>Rhabditida</taxon>
        <taxon>Tylenchina</taxon>
        <taxon>Panagrolaimomorpha</taxon>
        <taxon>Strongyloidoidea</taxon>
        <taxon>Steinernematidae</taxon>
        <taxon>Steinernema</taxon>
    </lineage>
</organism>
<reference evidence="2" key="1">
    <citation type="submission" date="2016-11" db="UniProtKB">
        <authorList>
            <consortium name="WormBaseParasite"/>
        </authorList>
    </citation>
    <scope>IDENTIFICATION</scope>
</reference>
<accession>A0A1I7YN15</accession>
<keyword evidence="1" id="KW-1185">Reference proteome</keyword>
<dbReference type="AlphaFoldDB" id="A0A1I7YN15"/>
<evidence type="ECO:0000313" key="1">
    <source>
        <dbReference type="Proteomes" id="UP000095287"/>
    </source>
</evidence>
<dbReference type="WBParaSite" id="L893_g18071.t1">
    <property type="protein sequence ID" value="L893_g18071.t1"/>
    <property type="gene ID" value="L893_g18071"/>
</dbReference>
<dbReference type="Proteomes" id="UP000095287">
    <property type="component" value="Unplaced"/>
</dbReference>
<protein>
    <submittedName>
        <fullName evidence="2">Uncharacterized protein</fullName>
    </submittedName>
</protein>
<name>A0A1I7YN15_9BILA</name>
<evidence type="ECO:0000313" key="2">
    <source>
        <dbReference type="WBParaSite" id="L893_g18071.t1"/>
    </source>
</evidence>
<sequence>MFIGLTRQALDAIKAQLREKKNIRKSHLQSRLHFLSIPGSSWSMAAILKFPRRSTFAALSWPASKSVEEAC</sequence>
<proteinExistence type="predicted"/>